<dbReference type="AlphaFoldDB" id="A0A4S2MY25"/>
<sequence length="151" mass="17423">MIDKTLLLLGKEGVIISGQENLTRIWPRLTSCHPRPRSAFFFFFPAVSRYLLASLLSLVCVPESGPLRCKRQGLFRFTCSKLLRCVTGRSGLGAQFNRRQRFWNKAWCVRACVLVVKADPKAEVDFGMIHWFRLHVKSAEEFHELVMNHVE</sequence>
<proteinExistence type="predicted"/>
<keyword evidence="2" id="KW-1185">Reference proteome</keyword>
<evidence type="ECO:0000313" key="2">
    <source>
        <dbReference type="Proteomes" id="UP000298138"/>
    </source>
</evidence>
<accession>A0A4S2MY25</accession>
<dbReference type="EMBL" id="ML220118">
    <property type="protein sequence ID" value="TGZ81642.1"/>
    <property type="molecule type" value="Genomic_DNA"/>
</dbReference>
<gene>
    <name evidence="1" type="ORF">EX30DRAFT_252018</name>
</gene>
<dbReference type="InParanoid" id="A0A4S2MY25"/>
<evidence type="ECO:0000313" key="1">
    <source>
        <dbReference type="EMBL" id="TGZ81642.1"/>
    </source>
</evidence>
<protein>
    <submittedName>
        <fullName evidence="1">Uncharacterized protein</fullName>
    </submittedName>
</protein>
<dbReference type="Proteomes" id="UP000298138">
    <property type="component" value="Unassembled WGS sequence"/>
</dbReference>
<reference evidence="1 2" key="1">
    <citation type="submission" date="2019-04" db="EMBL/GenBank/DDBJ databases">
        <title>Comparative genomics and transcriptomics to analyze fruiting body development in filamentous ascomycetes.</title>
        <authorList>
            <consortium name="DOE Joint Genome Institute"/>
            <person name="Lutkenhaus R."/>
            <person name="Traeger S."/>
            <person name="Breuer J."/>
            <person name="Kuo A."/>
            <person name="Lipzen A."/>
            <person name="Pangilinan J."/>
            <person name="Dilworth D."/>
            <person name="Sandor L."/>
            <person name="Poggeler S."/>
            <person name="Barry K."/>
            <person name="Grigoriev I.V."/>
            <person name="Nowrousian M."/>
        </authorList>
    </citation>
    <scope>NUCLEOTIDE SEQUENCE [LARGE SCALE GENOMIC DNA]</scope>
    <source>
        <strain evidence="1 2">CBS 389.68</strain>
    </source>
</reference>
<organism evidence="1 2">
    <name type="scientific">Ascodesmis nigricans</name>
    <dbReference type="NCBI Taxonomy" id="341454"/>
    <lineage>
        <taxon>Eukaryota</taxon>
        <taxon>Fungi</taxon>
        <taxon>Dikarya</taxon>
        <taxon>Ascomycota</taxon>
        <taxon>Pezizomycotina</taxon>
        <taxon>Pezizomycetes</taxon>
        <taxon>Pezizales</taxon>
        <taxon>Ascodesmidaceae</taxon>
        <taxon>Ascodesmis</taxon>
    </lineage>
</organism>
<name>A0A4S2MY25_9PEZI</name>